<evidence type="ECO:0000313" key="5">
    <source>
        <dbReference type="WBParaSite" id="NBR_0001204101-mRNA-1"/>
    </source>
</evidence>
<organism evidence="5">
    <name type="scientific">Nippostrongylus brasiliensis</name>
    <name type="common">Rat hookworm</name>
    <dbReference type="NCBI Taxonomy" id="27835"/>
    <lineage>
        <taxon>Eukaryota</taxon>
        <taxon>Metazoa</taxon>
        <taxon>Ecdysozoa</taxon>
        <taxon>Nematoda</taxon>
        <taxon>Chromadorea</taxon>
        <taxon>Rhabditida</taxon>
        <taxon>Rhabditina</taxon>
        <taxon>Rhabditomorpha</taxon>
        <taxon>Strongyloidea</taxon>
        <taxon>Heligmosomidae</taxon>
        <taxon>Nippostrongylus</taxon>
    </lineage>
</organism>
<reference evidence="3 4" key="2">
    <citation type="submission" date="2018-11" db="EMBL/GenBank/DDBJ databases">
        <authorList>
            <consortium name="Pathogen Informatics"/>
        </authorList>
    </citation>
    <scope>NUCLEOTIDE SEQUENCE [LARGE SCALE GENOMIC DNA]</scope>
</reference>
<feature type="region of interest" description="Disordered" evidence="1">
    <location>
        <begin position="33"/>
        <end position="91"/>
    </location>
</feature>
<evidence type="ECO:0000256" key="1">
    <source>
        <dbReference type="SAM" id="MobiDB-lite"/>
    </source>
</evidence>
<dbReference type="EMBL" id="UYSL01020661">
    <property type="protein sequence ID" value="VDL75631.1"/>
    <property type="molecule type" value="Genomic_DNA"/>
</dbReference>
<name>A0A0N4Y7B5_NIPBR</name>
<keyword evidence="4" id="KW-1185">Reference proteome</keyword>
<sequence>MQTVTLIVLVAVLIQCTWQLTDSNDVIRAKRSIAESSGEGSGEKIEASGEGSGEGKEAEASGEGSGEGSGEASGEEGSGAEAKVNEKKEKKDKAILVAVL</sequence>
<feature type="chain" id="PRO_5043125291" evidence="2">
    <location>
        <begin position="24"/>
        <end position="100"/>
    </location>
</feature>
<gene>
    <name evidence="3" type="ORF">NBR_LOCUS12042</name>
</gene>
<dbReference type="AlphaFoldDB" id="A0A0N4Y7B5"/>
<dbReference type="Proteomes" id="UP000271162">
    <property type="component" value="Unassembled WGS sequence"/>
</dbReference>
<dbReference type="OMA" id="SWQWTES"/>
<protein>
    <submittedName>
        <fullName evidence="5">Secreted protein</fullName>
    </submittedName>
</protein>
<feature type="signal peptide" evidence="2">
    <location>
        <begin position="1"/>
        <end position="23"/>
    </location>
</feature>
<proteinExistence type="predicted"/>
<evidence type="ECO:0000313" key="3">
    <source>
        <dbReference type="EMBL" id="VDL75631.1"/>
    </source>
</evidence>
<reference evidence="5" key="1">
    <citation type="submission" date="2017-02" db="UniProtKB">
        <authorList>
            <consortium name="WormBaseParasite"/>
        </authorList>
    </citation>
    <scope>IDENTIFICATION</scope>
</reference>
<dbReference type="WBParaSite" id="NBR_0001204101-mRNA-1">
    <property type="protein sequence ID" value="NBR_0001204101-mRNA-1"/>
    <property type="gene ID" value="NBR_0001204101"/>
</dbReference>
<evidence type="ECO:0000313" key="4">
    <source>
        <dbReference type="Proteomes" id="UP000271162"/>
    </source>
</evidence>
<accession>A0A0N4Y7B5</accession>
<keyword evidence="2" id="KW-0732">Signal</keyword>
<evidence type="ECO:0000256" key="2">
    <source>
        <dbReference type="SAM" id="SignalP"/>
    </source>
</evidence>
<feature type="compositionally biased region" description="Basic and acidic residues" evidence="1">
    <location>
        <begin position="41"/>
        <end position="59"/>
    </location>
</feature>
<dbReference type="STRING" id="27835.A0A0N4Y7B5"/>